<dbReference type="RefSeq" id="WP_073372741.1">
    <property type="nucleotide sequence ID" value="NZ_CP017813.1"/>
</dbReference>
<gene>
    <name evidence="1" type="ORF">BLA55_03710</name>
</gene>
<dbReference type="OrthoDB" id="9806254at2"/>
<organism evidence="1 2">
    <name type="scientific">Mycoplasmopsis pullorum</name>
    <dbReference type="NCBI Taxonomy" id="48003"/>
    <lineage>
        <taxon>Bacteria</taxon>
        <taxon>Bacillati</taxon>
        <taxon>Mycoplasmatota</taxon>
        <taxon>Mycoplasmoidales</taxon>
        <taxon>Metamycoplasmataceae</taxon>
        <taxon>Mycoplasmopsis</taxon>
    </lineage>
</organism>
<keyword evidence="2" id="KW-1185">Reference proteome</keyword>
<evidence type="ECO:0000313" key="1">
    <source>
        <dbReference type="EMBL" id="APJ38740.1"/>
    </source>
</evidence>
<protein>
    <submittedName>
        <fullName evidence="1">Uncharacterized protein</fullName>
    </submittedName>
</protein>
<dbReference type="AlphaFoldDB" id="A0A1L4FT10"/>
<evidence type="ECO:0000313" key="2">
    <source>
        <dbReference type="Proteomes" id="UP000184322"/>
    </source>
</evidence>
<dbReference type="Proteomes" id="UP000184322">
    <property type="component" value="Chromosome"/>
</dbReference>
<dbReference type="EMBL" id="CP017813">
    <property type="protein sequence ID" value="APJ38740.1"/>
    <property type="molecule type" value="Genomic_DNA"/>
</dbReference>
<proteinExistence type="predicted"/>
<sequence length="320" mass="38741">MRNQKNKNTSYLEKRYPKEYDWSNANEIEIVKYLIGKNYHDQQEYSVDNFGKLNTSLVTRINNLLNVSNISFSNHVYNTTMLHKTILRIDKVFEHLRQINEIYKEQIKDKKIHFYLDYYRPHQNKHREYDYTKFISLTIYVENSGLPKISSFKEAEQLFKELDLSHMEYDTKTENDTLYEQPYEMLIFTFNNPNEYKNALQELNSLFSNSGITKKVPFRFKIWSEKLDFQSEKSDSITDTLKMSWYDAKWSIGVNARFLKDIPLSNWLLVFPFEKCPHIDEFIQTNFIWLYHDGTFLTDLYKKSIYSSDVDYWAWPKSWW</sequence>
<name>A0A1L4FT10_9BACT</name>
<accession>A0A1L4FT10</accession>
<dbReference type="KEGG" id="mpul:BLA55_03710"/>
<reference evidence="2" key="1">
    <citation type="submission" date="2016-10" db="EMBL/GenBank/DDBJ databases">
        <authorList>
            <person name="Beylefeld A."/>
            <person name="Abolnik C."/>
        </authorList>
    </citation>
    <scope>NUCLEOTIDE SEQUENCE [LARGE SCALE GENOMIC DNA]</scope>
    <source>
        <strain evidence="2">B359_6</strain>
    </source>
</reference>